<reference evidence="2 3" key="1">
    <citation type="journal article" date="2012" name="PLoS ONE">
        <title>Edwardsiella comparative phylogenomics reveal the new intra/inter-species taxonomic relationships, virulence evolution and niche adaptation mechanisms.</title>
        <authorList>
            <person name="Yang M."/>
            <person name="Lv Y."/>
            <person name="Xiao J."/>
            <person name="Wu H."/>
            <person name="Zheng H."/>
            <person name="Liu Q."/>
            <person name="Zhang Y."/>
            <person name="Wang Q."/>
        </authorList>
    </citation>
    <scope>NUCLEOTIDE SEQUENCE [LARGE SCALE GENOMIC DNA]</scope>
    <source>
        <strain evidence="3">080813</strain>
    </source>
</reference>
<dbReference type="CDD" id="cd16830">
    <property type="entry name" value="HemS-like_N"/>
    <property type="match status" value="1"/>
</dbReference>
<dbReference type="GO" id="GO:0006826">
    <property type="term" value="P:iron ion transport"/>
    <property type="evidence" value="ECO:0007669"/>
    <property type="project" value="InterPro"/>
</dbReference>
<dbReference type="SUPFAM" id="SSF144064">
    <property type="entry name" value="Heme iron utilization protein-like"/>
    <property type="match status" value="1"/>
</dbReference>
<feature type="domain" description="Haemin-degrading HemS/ChuX" evidence="1">
    <location>
        <begin position="205"/>
        <end position="337"/>
    </location>
</feature>
<evidence type="ECO:0000313" key="3">
    <source>
        <dbReference type="Proteomes" id="UP000028681"/>
    </source>
</evidence>
<proteinExistence type="predicted"/>
<evidence type="ECO:0000259" key="1">
    <source>
        <dbReference type="Pfam" id="PF05171"/>
    </source>
</evidence>
<name>A0A076LU80_9GAMM</name>
<dbReference type="GeneID" id="33941210"/>
<sequence length="345" mass="38429">MSHDLYTRYLNARQQHPRAYARDLAQILGVSEGELTRARVGHDAVRLYADAAALLTACAALGEVNAITRNEYAVHEHLGRYDNAHLSDHSGLILNPRALDLRLFLQHWHAAFALREQSARGERFSLQCFDPQGDAVHKIYATQESDMAAWHALVSRFTGDGNPAFPGLCARAPAAAPALDAAALEREWRAMTDVHQFFPLLQRHGVSRQQAFAAVADDLACRVDNVALQQILTQAQRCQNEIMIFVGNRGCVQIFTGEIARLTPQDQWLNVFNPRFTLHLFAPAIAESWITRKPTRDGMVSSLELFAADGTQIAQLFGQRTEGKAEQTQWREQLAALAPLTQEQA</sequence>
<dbReference type="RefSeq" id="WP_034163374.1">
    <property type="nucleotide sequence ID" value="NZ_CP006664.1"/>
</dbReference>
<dbReference type="CDD" id="cd16831">
    <property type="entry name" value="HemS-like_C"/>
    <property type="match status" value="1"/>
</dbReference>
<gene>
    <name evidence="2" type="primary">hmuS</name>
    <name evidence="2" type="ORF">ETEE_3842</name>
</gene>
<accession>A0A076LU80</accession>
<evidence type="ECO:0000313" key="2">
    <source>
        <dbReference type="EMBL" id="AIJ10252.1"/>
    </source>
</evidence>
<dbReference type="Pfam" id="PF05171">
    <property type="entry name" value="HemS"/>
    <property type="match status" value="2"/>
</dbReference>
<dbReference type="Proteomes" id="UP000028681">
    <property type="component" value="Chromosome"/>
</dbReference>
<dbReference type="KEGG" id="ete:ETEE_3842"/>
<dbReference type="Gene3D" id="3.40.1570.10">
    <property type="entry name" value="HemS/ChuS/ChuX like domains"/>
    <property type="match status" value="2"/>
</dbReference>
<feature type="domain" description="Haemin-degrading HemS/ChuX" evidence="1">
    <location>
        <begin position="29"/>
        <end position="157"/>
    </location>
</feature>
<protein>
    <submittedName>
        <fullName evidence="2">Hemin transport protein HmuS</fullName>
    </submittedName>
</protein>
<dbReference type="InterPro" id="IPR007845">
    <property type="entry name" value="HemS/ChuX_dom"/>
</dbReference>
<dbReference type="InterPro" id="IPR053733">
    <property type="entry name" value="Heme_Transport_Util_sf"/>
</dbReference>
<dbReference type="EMBL" id="CP006664">
    <property type="protein sequence ID" value="AIJ10252.1"/>
    <property type="molecule type" value="Genomic_DNA"/>
</dbReference>
<dbReference type="AlphaFoldDB" id="A0A076LU80"/>
<organism evidence="2 3">
    <name type="scientific">Edwardsiella anguillarum ET080813</name>
    <dbReference type="NCBI Taxonomy" id="667120"/>
    <lineage>
        <taxon>Bacteria</taxon>
        <taxon>Pseudomonadati</taxon>
        <taxon>Pseudomonadota</taxon>
        <taxon>Gammaproteobacteria</taxon>
        <taxon>Enterobacterales</taxon>
        <taxon>Hafniaceae</taxon>
        <taxon>Edwardsiella</taxon>
    </lineage>
</organism>
<dbReference type="HOGENOM" id="CLU_034543_0_0_6"/>